<gene>
    <name evidence="2" type="ORF">C7M51_04131</name>
</gene>
<feature type="region of interest" description="Disordered" evidence="1">
    <location>
        <begin position="124"/>
        <end position="145"/>
    </location>
</feature>
<evidence type="ECO:0000313" key="2">
    <source>
        <dbReference type="EMBL" id="QHM73773.1"/>
    </source>
</evidence>
<dbReference type="OrthoDB" id="6199459at2"/>
<keyword evidence="3" id="KW-1185">Reference proteome</keyword>
<dbReference type="AlphaFoldDB" id="A0A6P1Q525"/>
<sequence length="324" mass="38207">MSRTKVLFAYCHELDRCLSIDEARTEFFSKKPQDRQRFTFSCSDRNCNVTISGVNYHVKAEDGEKFKVAHFRSPHPHNLGCEWMRFSEEANQPRQASETEVDYRERKARQKLNDFINCFDPCTDERDSGQEKSGQQTSLSQVNHLVKDNDLSNDKSHKWSRYTRTNQLQRLVDTWQEAKKTLTYDEFRTLRLRVTNYGKVYFHEYIAHIQKGLKNQYAGVIFGGGHLVKRYGRGFLVHFFDKHNDKPIRLYIDKNLMEKGRFSHYIDEILSTGNVRYFRVFLLNPEVSEKKDRAGNPVINLEISSLRQLAIYYELNSSEDNDLD</sequence>
<evidence type="ECO:0000313" key="3">
    <source>
        <dbReference type="Proteomes" id="UP000464053"/>
    </source>
</evidence>
<reference evidence="2 3" key="1">
    <citation type="submission" date="2018-03" db="EMBL/GenBank/DDBJ databases">
        <title>Pantoea intestinalis SRCM103226 isolated form the mealworm.</title>
        <authorList>
            <person name="Jeong D.-Y."/>
            <person name="Kim J.W."/>
        </authorList>
    </citation>
    <scope>NUCLEOTIDE SEQUENCE [LARGE SCALE GENOMIC DNA]</scope>
    <source>
        <strain evidence="2 3">SRCM103226</strain>
    </source>
</reference>
<dbReference type="Proteomes" id="UP000464053">
    <property type="component" value="Chromosome"/>
</dbReference>
<proteinExistence type="predicted"/>
<name>A0A6P1Q525_9GAMM</name>
<dbReference type="EMBL" id="CP028271">
    <property type="protein sequence ID" value="QHM73773.1"/>
    <property type="molecule type" value="Genomic_DNA"/>
</dbReference>
<feature type="compositionally biased region" description="Polar residues" evidence="1">
    <location>
        <begin position="131"/>
        <end position="143"/>
    </location>
</feature>
<evidence type="ECO:0000256" key="1">
    <source>
        <dbReference type="SAM" id="MobiDB-lite"/>
    </source>
</evidence>
<organism evidence="2 3">
    <name type="scientific">Mixta intestinalis</name>
    <dbReference type="NCBI Taxonomy" id="1615494"/>
    <lineage>
        <taxon>Bacteria</taxon>
        <taxon>Pseudomonadati</taxon>
        <taxon>Pseudomonadota</taxon>
        <taxon>Gammaproteobacteria</taxon>
        <taxon>Enterobacterales</taxon>
        <taxon>Erwiniaceae</taxon>
        <taxon>Mixta</taxon>
    </lineage>
</organism>
<accession>A0A6P1Q525</accession>
<protein>
    <submittedName>
        <fullName evidence="2">Uncharacterized protein</fullName>
    </submittedName>
</protein>
<dbReference type="RefSeq" id="WP_160623347.1">
    <property type="nucleotide sequence ID" value="NZ_CP028271.1"/>
</dbReference>
<dbReference type="KEGG" id="mint:C7M51_04131"/>